<comment type="caution">
    <text evidence="9">The sequence shown here is derived from an EMBL/GenBank/DDBJ whole genome shotgun (WGS) entry which is preliminary data.</text>
</comment>
<feature type="compositionally biased region" description="Basic residues" evidence="7">
    <location>
        <begin position="393"/>
        <end position="402"/>
    </location>
</feature>
<keyword evidence="4" id="KW-0547">Nucleotide-binding</keyword>
<feature type="compositionally biased region" description="Basic and acidic residues" evidence="7">
    <location>
        <begin position="381"/>
        <end position="392"/>
    </location>
</feature>
<reference evidence="9" key="1">
    <citation type="submission" date="2021-01" db="EMBL/GenBank/DDBJ databases">
        <title>Whole genome shotgun sequence of Actinoplanes capillaceus NBRC 16408.</title>
        <authorList>
            <person name="Komaki H."/>
            <person name="Tamura T."/>
        </authorList>
    </citation>
    <scope>NUCLEOTIDE SEQUENCE [LARGE SCALE GENOMIC DNA]</scope>
    <source>
        <strain evidence="9">NBRC 16408</strain>
    </source>
</reference>
<dbReference type="PROSITE" id="PS00108">
    <property type="entry name" value="PROTEIN_KINASE_ST"/>
    <property type="match status" value="1"/>
</dbReference>
<evidence type="ECO:0000256" key="7">
    <source>
        <dbReference type="SAM" id="MobiDB-lite"/>
    </source>
</evidence>
<dbReference type="PANTHER" id="PTHR43289">
    <property type="entry name" value="MITOGEN-ACTIVATED PROTEIN KINASE KINASE KINASE 20-RELATED"/>
    <property type="match status" value="1"/>
</dbReference>
<dbReference type="InterPro" id="IPR000719">
    <property type="entry name" value="Prot_kinase_dom"/>
</dbReference>
<evidence type="ECO:0000256" key="3">
    <source>
        <dbReference type="ARBA" id="ARBA00022679"/>
    </source>
</evidence>
<feature type="region of interest" description="Disordered" evidence="7">
    <location>
        <begin position="308"/>
        <end position="402"/>
    </location>
</feature>
<feature type="compositionally biased region" description="Polar residues" evidence="7">
    <location>
        <begin position="327"/>
        <end position="336"/>
    </location>
</feature>
<dbReference type="PANTHER" id="PTHR43289:SF6">
    <property type="entry name" value="SERINE_THREONINE-PROTEIN KINASE NEKL-3"/>
    <property type="match status" value="1"/>
</dbReference>
<dbReference type="InterPro" id="IPR008271">
    <property type="entry name" value="Ser/Thr_kinase_AS"/>
</dbReference>
<sequence>MVWRADDGVLGREVAVKVLSAQLAADAELTHQILAEARAAAGLRHPTVVEVYDYGEATYRDKVLPYVVMELVEGRTLAELLSGNRLPWRLAVLICAQVAAALAAAHARGIVHRDVKPGNVMVSSSGVKLVDFGISATVGEMDGADGQLLGTPAYLAPERIDGGPVRPATDVYALGLLLYLSLSGRMPWEASTTTQMLKAHYYAEPAPLPPVPGLPPEVSRLVPRCLAKKPGDRPGSAEIAEVLGRAAGLPPAVLLRDAASSTEAIPRPHDRTRTVAARLTGRRRTLVAAATASVLAAAGLAAWAADDSPVPTPAAAGQQPAPCSVTAPPSSTSGCRTNPAAPSAPAETTPGTRSPVVRKVRDAGPPVKAAPKTAAPLPKTGDPKTKAKDKAKTKARAKDKKP</sequence>
<evidence type="ECO:0000256" key="6">
    <source>
        <dbReference type="ARBA" id="ARBA00022840"/>
    </source>
</evidence>
<evidence type="ECO:0000256" key="2">
    <source>
        <dbReference type="ARBA" id="ARBA00022527"/>
    </source>
</evidence>
<feature type="compositionally biased region" description="Low complexity" evidence="7">
    <location>
        <begin position="363"/>
        <end position="380"/>
    </location>
</feature>
<evidence type="ECO:0000313" key="9">
    <source>
        <dbReference type="EMBL" id="GID50813.1"/>
    </source>
</evidence>
<name>A0ABQ3WX86_9ACTN</name>
<evidence type="ECO:0000259" key="8">
    <source>
        <dbReference type="PROSITE" id="PS50011"/>
    </source>
</evidence>
<keyword evidence="5" id="KW-0418">Kinase</keyword>
<dbReference type="Gene3D" id="1.10.510.10">
    <property type="entry name" value="Transferase(Phosphotransferase) domain 1"/>
    <property type="match status" value="1"/>
</dbReference>
<proteinExistence type="predicted"/>
<feature type="compositionally biased region" description="Low complexity" evidence="7">
    <location>
        <begin position="313"/>
        <end position="322"/>
    </location>
</feature>
<dbReference type="Gene3D" id="3.30.200.20">
    <property type="entry name" value="Phosphorylase Kinase, domain 1"/>
    <property type="match status" value="1"/>
</dbReference>
<evidence type="ECO:0000256" key="1">
    <source>
        <dbReference type="ARBA" id="ARBA00012513"/>
    </source>
</evidence>
<accession>A0ABQ3WX86</accession>
<dbReference type="InterPro" id="IPR011009">
    <property type="entry name" value="Kinase-like_dom_sf"/>
</dbReference>
<feature type="domain" description="Protein kinase" evidence="8">
    <location>
        <begin position="1"/>
        <end position="253"/>
    </location>
</feature>
<keyword evidence="6" id="KW-0067">ATP-binding</keyword>
<dbReference type="EMBL" id="BOMF01000159">
    <property type="protein sequence ID" value="GID50813.1"/>
    <property type="molecule type" value="Genomic_DNA"/>
</dbReference>
<dbReference type="Pfam" id="PF00069">
    <property type="entry name" value="Pkinase"/>
    <property type="match status" value="1"/>
</dbReference>
<dbReference type="PROSITE" id="PS50011">
    <property type="entry name" value="PROTEIN_KINASE_DOM"/>
    <property type="match status" value="1"/>
</dbReference>
<dbReference type="SMART" id="SM00220">
    <property type="entry name" value="S_TKc"/>
    <property type="match status" value="1"/>
</dbReference>
<dbReference type="CDD" id="cd14014">
    <property type="entry name" value="STKc_PknB_like"/>
    <property type="match status" value="1"/>
</dbReference>
<dbReference type="EC" id="2.7.11.1" evidence="1"/>
<dbReference type="SUPFAM" id="SSF56112">
    <property type="entry name" value="Protein kinase-like (PK-like)"/>
    <property type="match status" value="1"/>
</dbReference>
<gene>
    <name evidence="9" type="ORF">Aca07nite_80880</name>
</gene>
<protein>
    <recommendedName>
        <fullName evidence="1">non-specific serine/threonine protein kinase</fullName>
        <ecNumber evidence="1">2.7.11.1</ecNumber>
    </recommendedName>
</protein>
<evidence type="ECO:0000256" key="5">
    <source>
        <dbReference type="ARBA" id="ARBA00022777"/>
    </source>
</evidence>
<keyword evidence="2" id="KW-0723">Serine/threonine-protein kinase</keyword>
<evidence type="ECO:0000256" key="4">
    <source>
        <dbReference type="ARBA" id="ARBA00022741"/>
    </source>
</evidence>
<feature type="compositionally biased region" description="Low complexity" evidence="7">
    <location>
        <begin position="337"/>
        <end position="352"/>
    </location>
</feature>
<keyword evidence="3" id="KW-0808">Transferase</keyword>
<organism evidence="9">
    <name type="scientific">Actinoplanes campanulatus</name>
    <dbReference type="NCBI Taxonomy" id="113559"/>
    <lineage>
        <taxon>Bacteria</taxon>
        <taxon>Bacillati</taxon>
        <taxon>Actinomycetota</taxon>
        <taxon>Actinomycetes</taxon>
        <taxon>Micromonosporales</taxon>
        <taxon>Micromonosporaceae</taxon>
        <taxon>Actinoplanes</taxon>
    </lineage>
</organism>